<evidence type="ECO:0000313" key="4">
    <source>
        <dbReference type="Proteomes" id="UP000622610"/>
    </source>
</evidence>
<evidence type="ECO:0000256" key="2">
    <source>
        <dbReference type="SAM" id="Phobius"/>
    </source>
</evidence>
<evidence type="ECO:0000256" key="1">
    <source>
        <dbReference type="SAM" id="MobiDB-lite"/>
    </source>
</evidence>
<comment type="caution">
    <text evidence="3">The sequence shown here is derived from an EMBL/GenBank/DDBJ whole genome shotgun (WGS) entry which is preliminary data.</text>
</comment>
<gene>
    <name evidence="3" type="ORF">GCM10011482_16020</name>
</gene>
<reference evidence="3" key="2">
    <citation type="submission" date="2020-09" db="EMBL/GenBank/DDBJ databases">
        <authorList>
            <person name="Sun Q."/>
            <person name="Sedlacek I."/>
        </authorList>
    </citation>
    <scope>NUCLEOTIDE SEQUENCE</scope>
    <source>
        <strain evidence="3">CCM 8433</strain>
    </source>
</reference>
<protein>
    <submittedName>
        <fullName evidence="3">Uncharacterized protein</fullName>
    </submittedName>
</protein>
<feature type="transmembrane region" description="Helical" evidence="2">
    <location>
        <begin position="6"/>
        <end position="23"/>
    </location>
</feature>
<dbReference type="Proteomes" id="UP000622610">
    <property type="component" value="Unassembled WGS sequence"/>
</dbReference>
<accession>A0A917JEX3</accession>
<proteinExistence type="predicted"/>
<feature type="region of interest" description="Disordered" evidence="1">
    <location>
        <begin position="28"/>
        <end position="47"/>
    </location>
</feature>
<keyword evidence="4" id="KW-1185">Reference proteome</keyword>
<keyword evidence="2" id="KW-0472">Membrane</keyword>
<dbReference type="RefSeq" id="WP_188367787.1">
    <property type="nucleotide sequence ID" value="NZ_BMDT01000007.1"/>
</dbReference>
<name>A0A917JEX3_9ENTE</name>
<dbReference type="EMBL" id="BMDT01000007">
    <property type="protein sequence ID" value="GGI65948.1"/>
    <property type="molecule type" value="Genomic_DNA"/>
</dbReference>
<organism evidence="3 4">
    <name type="scientific">Enterococcus alcedinis</name>
    <dbReference type="NCBI Taxonomy" id="1274384"/>
    <lineage>
        <taxon>Bacteria</taxon>
        <taxon>Bacillati</taxon>
        <taxon>Bacillota</taxon>
        <taxon>Bacilli</taxon>
        <taxon>Lactobacillales</taxon>
        <taxon>Enterococcaceae</taxon>
        <taxon>Enterococcus</taxon>
    </lineage>
</organism>
<evidence type="ECO:0000313" key="3">
    <source>
        <dbReference type="EMBL" id="GGI65948.1"/>
    </source>
</evidence>
<keyword evidence="2" id="KW-1133">Transmembrane helix</keyword>
<reference evidence="3" key="1">
    <citation type="journal article" date="2014" name="Int. J. Syst. Evol. Microbiol.">
        <title>Complete genome sequence of Corynebacterium casei LMG S-19264T (=DSM 44701T), isolated from a smear-ripened cheese.</title>
        <authorList>
            <consortium name="US DOE Joint Genome Institute (JGI-PGF)"/>
            <person name="Walter F."/>
            <person name="Albersmeier A."/>
            <person name="Kalinowski J."/>
            <person name="Ruckert C."/>
        </authorList>
    </citation>
    <scope>NUCLEOTIDE SEQUENCE</scope>
    <source>
        <strain evidence="3">CCM 8433</strain>
    </source>
</reference>
<sequence length="47" mass="5577">MAFFIVRILLIIGFVYGVYYFLAAKNKEKKETKNEETPPKKDSWSDF</sequence>
<dbReference type="AlphaFoldDB" id="A0A917JEX3"/>
<keyword evidence="2" id="KW-0812">Transmembrane</keyword>